<dbReference type="Proteomes" id="UP001500866">
    <property type="component" value="Unassembled WGS sequence"/>
</dbReference>
<gene>
    <name evidence="1" type="primary">spoVIF_1</name>
    <name evidence="1" type="ORF">GCM10009001_15160</name>
</gene>
<protein>
    <submittedName>
        <fullName evidence="1">Sporulation-specific transcription regulator SopVIF</fullName>
    </submittedName>
</protein>
<comment type="caution">
    <text evidence="1">The sequence shown here is derived from an EMBL/GenBank/DDBJ whole genome shotgun (WGS) entry which is preliminary data.</text>
</comment>
<evidence type="ECO:0000313" key="2">
    <source>
        <dbReference type="Proteomes" id="UP001500866"/>
    </source>
</evidence>
<sequence>MSNSRKDPFDQIQQQANVNPDQIYKVAESVKNADFSDETTVRALVQRLAKIAGKPISKAKEDKIVQSITENNMPIDMQSLNQLFKK</sequence>
<dbReference type="InterPro" id="IPR025942">
    <property type="entry name" value="SpoVIF"/>
</dbReference>
<evidence type="ECO:0000313" key="1">
    <source>
        <dbReference type="EMBL" id="GAA0599794.1"/>
    </source>
</evidence>
<reference evidence="1 2" key="1">
    <citation type="journal article" date="2019" name="Int. J. Syst. Evol. Microbiol.">
        <title>The Global Catalogue of Microorganisms (GCM) 10K type strain sequencing project: providing services to taxonomists for standard genome sequencing and annotation.</title>
        <authorList>
            <consortium name="The Broad Institute Genomics Platform"/>
            <consortium name="The Broad Institute Genome Sequencing Center for Infectious Disease"/>
            <person name="Wu L."/>
            <person name="Ma J."/>
        </authorList>
    </citation>
    <scope>NUCLEOTIDE SEQUENCE [LARGE SCALE GENOMIC DNA]</scope>
    <source>
        <strain evidence="1 2">JCM 15395</strain>
    </source>
</reference>
<dbReference type="RefSeq" id="WP_343811771.1">
    <property type="nucleotide sequence ID" value="NZ_JBHUMU010000023.1"/>
</dbReference>
<dbReference type="EMBL" id="BAAADS010000010">
    <property type="protein sequence ID" value="GAA0599794.1"/>
    <property type="molecule type" value="Genomic_DNA"/>
</dbReference>
<dbReference type="Pfam" id="PF14069">
    <property type="entry name" value="SpoVIF"/>
    <property type="match status" value="1"/>
</dbReference>
<accession>A0ABN1FXC8</accession>
<name>A0ABN1FXC8_9BACI</name>
<organism evidence="1 2">
    <name type="scientific">Virgibacillus siamensis</name>
    <dbReference type="NCBI Taxonomy" id="480071"/>
    <lineage>
        <taxon>Bacteria</taxon>
        <taxon>Bacillati</taxon>
        <taxon>Bacillota</taxon>
        <taxon>Bacilli</taxon>
        <taxon>Bacillales</taxon>
        <taxon>Bacillaceae</taxon>
        <taxon>Virgibacillus</taxon>
    </lineage>
</organism>
<proteinExistence type="predicted"/>
<keyword evidence="2" id="KW-1185">Reference proteome</keyword>